<dbReference type="InterPro" id="IPR012337">
    <property type="entry name" value="RNaseH-like_sf"/>
</dbReference>
<dbReference type="GO" id="GO:0008270">
    <property type="term" value="F:zinc ion binding"/>
    <property type="evidence" value="ECO:0007669"/>
    <property type="project" value="UniProtKB-KW"/>
</dbReference>
<evidence type="ECO:0000313" key="7">
    <source>
        <dbReference type="EMBL" id="GBE85812.1"/>
    </source>
</evidence>
<dbReference type="SUPFAM" id="SSF53098">
    <property type="entry name" value="Ribonuclease H-like"/>
    <property type="match status" value="1"/>
</dbReference>
<name>A0A401GUC1_9APHY</name>
<dbReference type="Proteomes" id="UP000287166">
    <property type="component" value="Unassembled WGS sequence"/>
</dbReference>
<dbReference type="GO" id="GO:0005634">
    <property type="term" value="C:nucleus"/>
    <property type="evidence" value="ECO:0007669"/>
    <property type="project" value="UniProtKB-SubCell"/>
</dbReference>
<dbReference type="PANTHER" id="PTHR46481">
    <property type="entry name" value="ZINC FINGER BED DOMAIN-CONTAINING PROTEIN 4"/>
    <property type="match status" value="1"/>
</dbReference>
<sequence length="348" mass="39137">MKVPSPSTVSRDVQTIYQVGSKSVKEYFTTLKGAVHLVIDGWTAPFVASYLGIVIVWFDGVKLWRSILEFIRLTERHTGLYLAQMVAQCVKRFGLDKKVHTLCMDNASNCDATAVELEPLVESFRAKAFISFFFRQPKKKKVVKVAAGRKRKRSQGDMQNRPEEFELSPGEAVADGEQLMDGNHEDDDMSAVDDGKAAHDDAAVKSVHAQAVNIAREEFGIEMTPKEESEALGLFAKVAGLARRLHDSLTLQEKFEKLVDAQPELSGTKKALDRRMVTRWNSDFACLAAHIYFEIPVKQLTSDDRNDLQPYALSHAQWRLAKQLEPVLEILRALLMIELFKLVNGTQI</sequence>
<evidence type="ECO:0000256" key="6">
    <source>
        <dbReference type="SAM" id="MobiDB-lite"/>
    </source>
</evidence>
<keyword evidence="5" id="KW-0539">Nucleus</keyword>
<evidence type="ECO:0000256" key="1">
    <source>
        <dbReference type="ARBA" id="ARBA00004123"/>
    </source>
</evidence>
<dbReference type="STRING" id="139825.A0A401GUC1"/>
<dbReference type="RefSeq" id="XP_027616725.1">
    <property type="nucleotide sequence ID" value="XM_027760924.1"/>
</dbReference>
<accession>A0A401GUC1</accession>
<dbReference type="EMBL" id="BFAD01000008">
    <property type="protein sequence ID" value="GBE85812.1"/>
    <property type="molecule type" value="Genomic_DNA"/>
</dbReference>
<dbReference type="PANTHER" id="PTHR46481:SF10">
    <property type="entry name" value="ZINC FINGER BED DOMAIN-CONTAINING PROTEIN 39"/>
    <property type="match status" value="1"/>
</dbReference>
<dbReference type="OrthoDB" id="2745866at2759"/>
<evidence type="ECO:0000256" key="4">
    <source>
        <dbReference type="ARBA" id="ARBA00022833"/>
    </source>
</evidence>
<protein>
    <submittedName>
        <fullName evidence="7">Putative AC transposase</fullName>
    </submittedName>
</protein>
<feature type="region of interest" description="Disordered" evidence="6">
    <location>
        <begin position="145"/>
        <end position="172"/>
    </location>
</feature>
<dbReference type="InterPro" id="IPR052035">
    <property type="entry name" value="ZnF_BED_domain_contain"/>
</dbReference>
<comment type="caution">
    <text evidence="7">The sequence shown here is derived from an EMBL/GenBank/DDBJ whole genome shotgun (WGS) entry which is preliminary data.</text>
</comment>
<reference evidence="7 8" key="1">
    <citation type="journal article" date="2018" name="Sci. Rep.">
        <title>Genome sequence of the cauliflower mushroom Sparassis crispa (Hanabiratake) and its association with beneficial usage.</title>
        <authorList>
            <person name="Kiyama R."/>
            <person name="Furutani Y."/>
            <person name="Kawaguchi K."/>
            <person name="Nakanishi T."/>
        </authorList>
    </citation>
    <scope>NUCLEOTIDE SEQUENCE [LARGE SCALE GENOMIC DNA]</scope>
</reference>
<proteinExistence type="predicted"/>
<evidence type="ECO:0000256" key="2">
    <source>
        <dbReference type="ARBA" id="ARBA00022723"/>
    </source>
</evidence>
<organism evidence="7 8">
    <name type="scientific">Sparassis crispa</name>
    <dbReference type="NCBI Taxonomy" id="139825"/>
    <lineage>
        <taxon>Eukaryota</taxon>
        <taxon>Fungi</taxon>
        <taxon>Dikarya</taxon>
        <taxon>Basidiomycota</taxon>
        <taxon>Agaricomycotina</taxon>
        <taxon>Agaricomycetes</taxon>
        <taxon>Polyporales</taxon>
        <taxon>Sparassidaceae</taxon>
        <taxon>Sparassis</taxon>
    </lineage>
</organism>
<comment type="subcellular location">
    <subcellularLocation>
        <location evidence="1">Nucleus</location>
    </subcellularLocation>
</comment>
<gene>
    <name evidence="7" type="ORF">SCP_0803340</name>
</gene>
<keyword evidence="8" id="KW-1185">Reference proteome</keyword>
<keyword evidence="3" id="KW-0863">Zinc-finger</keyword>
<dbReference type="GeneID" id="38782729"/>
<keyword evidence="4" id="KW-0862">Zinc</keyword>
<evidence type="ECO:0000256" key="3">
    <source>
        <dbReference type="ARBA" id="ARBA00022771"/>
    </source>
</evidence>
<evidence type="ECO:0000256" key="5">
    <source>
        <dbReference type="ARBA" id="ARBA00023242"/>
    </source>
</evidence>
<dbReference type="AlphaFoldDB" id="A0A401GUC1"/>
<dbReference type="InParanoid" id="A0A401GUC1"/>
<keyword evidence="2" id="KW-0479">Metal-binding</keyword>
<evidence type="ECO:0000313" key="8">
    <source>
        <dbReference type="Proteomes" id="UP000287166"/>
    </source>
</evidence>